<keyword evidence="1" id="KW-1133">Transmembrane helix</keyword>
<reference evidence="3 4" key="1">
    <citation type="submission" date="2021-06" db="EMBL/GenBank/DDBJ databases">
        <authorList>
            <person name="Lee D.H."/>
        </authorList>
    </citation>
    <scope>NUCLEOTIDE SEQUENCE [LARGE SCALE GENOMIC DNA]</scope>
    <source>
        <strain evidence="3 4">MMS21-HV4-11</strain>
    </source>
</reference>
<feature type="domain" description="YetF C-terminal" evidence="2">
    <location>
        <begin position="98"/>
        <end position="163"/>
    </location>
</feature>
<proteinExistence type="predicted"/>
<feature type="transmembrane region" description="Helical" evidence="1">
    <location>
        <begin position="74"/>
        <end position="94"/>
    </location>
</feature>
<keyword evidence="1" id="KW-0472">Membrane</keyword>
<protein>
    <submittedName>
        <fullName evidence="3">DUF421 domain-containing protein</fullName>
    </submittedName>
</protein>
<dbReference type="PANTHER" id="PTHR34582:SF6">
    <property type="entry name" value="UPF0702 TRANSMEMBRANE PROTEIN YCAP"/>
    <property type="match status" value="1"/>
</dbReference>
<dbReference type="PANTHER" id="PTHR34582">
    <property type="entry name" value="UPF0702 TRANSMEMBRANE PROTEIN YCAP"/>
    <property type="match status" value="1"/>
</dbReference>
<name>A0ABS6IJE3_9HYPH</name>
<gene>
    <name evidence="3" type="ORF">KQ910_13050</name>
</gene>
<evidence type="ECO:0000313" key="3">
    <source>
        <dbReference type="EMBL" id="MBU8874696.1"/>
    </source>
</evidence>
<feature type="transmembrane region" description="Helical" evidence="1">
    <location>
        <begin position="22"/>
        <end position="41"/>
    </location>
</feature>
<dbReference type="Pfam" id="PF04239">
    <property type="entry name" value="DUF421"/>
    <property type="match status" value="1"/>
</dbReference>
<keyword evidence="4" id="KW-1185">Reference proteome</keyword>
<comment type="caution">
    <text evidence="3">The sequence shown here is derived from an EMBL/GenBank/DDBJ whole genome shotgun (WGS) entry which is preliminary data.</text>
</comment>
<evidence type="ECO:0000313" key="4">
    <source>
        <dbReference type="Proteomes" id="UP000727907"/>
    </source>
</evidence>
<sequence>MPWLSSIDWRSIFMPELGVAELLVRGVLMYVIVFVLLRLVLRRNVGGIGTMDVLVIVLVSEVAGQGFLPDSRSIVDSAIVILVILSCSYTIEWLQYRFPAFERLTREPKLKLIEDGHLLRQNMRREFVTEEELMAQIREKGCEDCGEIKAAYIEADGRISIIKH</sequence>
<evidence type="ECO:0000256" key="1">
    <source>
        <dbReference type="SAM" id="Phobius"/>
    </source>
</evidence>
<dbReference type="EMBL" id="JAHOPB010000001">
    <property type="protein sequence ID" value="MBU8874696.1"/>
    <property type="molecule type" value="Genomic_DNA"/>
</dbReference>
<dbReference type="RefSeq" id="WP_216960662.1">
    <property type="nucleotide sequence ID" value="NZ_JAHOPB010000001.1"/>
</dbReference>
<dbReference type="InterPro" id="IPR007353">
    <property type="entry name" value="DUF421"/>
</dbReference>
<evidence type="ECO:0000259" key="2">
    <source>
        <dbReference type="Pfam" id="PF04239"/>
    </source>
</evidence>
<accession>A0ABS6IJE3</accession>
<organism evidence="3 4">
    <name type="scientific">Reyranella humidisoli</name>
    <dbReference type="NCBI Taxonomy" id="2849149"/>
    <lineage>
        <taxon>Bacteria</taxon>
        <taxon>Pseudomonadati</taxon>
        <taxon>Pseudomonadota</taxon>
        <taxon>Alphaproteobacteria</taxon>
        <taxon>Hyphomicrobiales</taxon>
        <taxon>Reyranellaceae</taxon>
        <taxon>Reyranella</taxon>
    </lineage>
</organism>
<keyword evidence="1" id="KW-0812">Transmembrane</keyword>
<dbReference type="Proteomes" id="UP000727907">
    <property type="component" value="Unassembled WGS sequence"/>
</dbReference>
<feature type="transmembrane region" description="Helical" evidence="1">
    <location>
        <begin position="48"/>
        <end position="68"/>
    </location>
</feature>